<reference evidence="1 2" key="1">
    <citation type="journal article" date="2019" name="Environ. Microbiol.">
        <title>At the nexus of three kingdoms: the genome of the mycorrhizal fungus Gigaspora margarita provides insights into plant, endobacterial and fungal interactions.</title>
        <authorList>
            <person name="Venice F."/>
            <person name="Ghignone S."/>
            <person name="Salvioli di Fossalunga A."/>
            <person name="Amselem J."/>
            <person name="Novero M."/>
            <person name="Xianan X."/>
            <person name="Sedzielewska Toro K."/>
            <person name="Morin E."/>
            <person name="Lipzen A."/>
            <person name="Grigoriev I.V."/>
            <person name="Henrissat B."/>
            <person name="Martin F.M."/>
            <person name="Bonfante P."/>
        </authorList>
    </citation>
    <scope>NUCLEOTIDE SEQUENCE [LARGE SCALE GENOMIC DNA]</scope>
    <source>
        <strain evidence="1 2">BEG34</strain>
    </source>
</reference>
<comment type="caution">
    <text evidence="1">The sequence shown here is derived from an EMBL/GenBank/DDBJ whole genome shotgun (WGS) entry which is preliminary data.</text>
</comment>
<evidence type="ECO:0000313" key="1">
    <source>
        <dbReference type="EMBL" id="KAF0407547.1"/>
    </source>
</evidence>
<dbReference type="AlphaFoldDB" id="A0A8H3X5Q6"/>
<organism evidence="1 2">
    <name type="scientific">Gigaspora margarita</name>
    <dbReference type="NCBI Taxonomy" id="4874"/>
    <lineage>
        <taxon>Eukaryota</taxon>
        <taxon>Fungi</taxon>
        <taxon>Fungi incertae sedis</taxon>
        <taxon>Mucoromycota</taxon>
        <taxon>Glomeromycotina</taxon>
        <taxon>Glomeromycetes</taxon>
        <taxon>Diversisporales</taxon>
        <taxon>Gigasporaceae</taxon>
        <taxon>Gigaspora</taxon>
    </lineage>
</organism>
<gene>
    <name evidence="1" type="ORF">F8M41_008751</name>
</gene>
<evidence type="ECO:0000313" key="2">
    <source>
        <dbReference type="Proteomes" id="UP000439903"/>
    </source>
</evidence>
<keyword evidence="2" id="KW-1185">Reference proteome</keyword>
<dbReference type="EMBL" id="WTPW01001929">
    <property type="protein sequence ID" value="KAF0407547.1"/>
    <property type="molecule type" value="Genomic_DNA"/>
</dbReference>
<name>A0A8H3X5Q6_GIGMA</name>
<protein>
    <submittedName>
        <fullName evidence="1">Uncharacterized protein</fullName>
    </submittedName>
</protein>
<sequence length="199" mass="22688">MAIVRLSDDDPSKIIYLNIKAFIPLNENTYHYIEPFETGDMISVKGKFVKRDNYYTVSATSIKALDFDFDNTLALNINTFIIGITNQTIKNVESSVSLKFYIEEKVEEKELLNFWIKTRHNVNNKYLSNKTGAINQNAHSTTTILVSTIMYNVLTRKHIAVLKDITMITSNRNNSIAQSSVLPWLAQTSVPGYIRNCQP</sequence>
<accession>A0A8H3X5Q6</accession>
<dbReference type="Proteomes" id="UP000439903">
    <property type="component" value="Unassembled WGS sequence"/>
</dbReference>
<proteinExistence type="predicted"/>